<protein>
    <recommendedName>
        <fullName evidence="3 5">Regulatory protein RecX</fullName>
    </recommendedName>
</protein>
<feature type="domain" description="RecX second three-helical" evidence="6">
    <location>
        <begin position="60"/>
        <end position="100"/>
    </location>
</feature>
<accession>A0A1D8IQR0</accession>
<sequence length="159" mass="18028">MRQPSRKPTPKASVRELALGLLARREHGRAELMRKLAQRGYGASEVAPVLDVLAEQGLLSEARYVASYVRSRAERGYGPLRILAELRQRGALEPVVREVLDGCGEPWRELAGRYYQRHFSGPPTDYRERARRWRHMQQRGFDADTLATVLDDEGDGDAV</sequence>
<organism evidence="8 9">
    <name type="scientific">Acidihalobacter yilgarnensis</name>
    <dbReference type="NCBI Taxonomy" id="2819280"/>
    <lineage>
        <taxon>Bacteria</taxon>
        <taxon>Pseudomonadati</taxon>
        <taxon>Pseudomonadota</taxon>
        <taxon>Gammaproteobacteria</taxon>
        <taxon>Chromatiales</taxon>
        <taxon>Ectothiorhodospiraceae</taxon>
        <taxon>Acidihalobacter</taxon>
    </lineage>
</organism>
<evidence type="ECO:0000313" key="8">
    <source>
        <dbReference type="EMBL" id="AOU98821.1"/>
    </source>
</evidence>
<comment type="function">
    <text evidence="5">Modulates RecA activity.</text>
</comment>
<dbReference type="Proteomes" id="UP000095401">
    <property type="component" value="Chromosome"/>
</dbReference>
<dbReference type="GO" id="GO:0005737">
    <property type="term" value="C:cytoplasm"/>
    <property type="evidence" value="ECO:0007669"/>
    <property type="project" value="UniProtKB-SubCell"/>
</dbReference>
<dbReference type="InterPro" id="IPR003783">
    <property type="entry name" value="Regulatory_RecX"/>
</dbReference>
<dbReference type="InterPro" id="IPR053926">
    <property type="entry name" value="RecX_HTH_1st"/>
</dbReference>
<dbReference type="GO" id="GO:0006282">
    <property type="term" value="P:regulation of DNA repair"/>
    <property type="evidence" value="ECO:0007669"/>
    <property type="project" value="UniProtKB-UniRule"/>
</dbReference>
<name>A0A1D8IQR0_9GAMM</name>
<dbReference type="Gene3D" id="1.10.10.10">
    <property type="entry name" value="Winged helix-like DNA-binding domain superfamily/Winged helix DNA-binding domain"/>
    <property type="match status" value="3"/>
</dbReference>
<dbReference type="HAMAP" id="MF_01114">
    <property type="entry name" value="RecX"/>
    <property type="match status" value="1"/>
</dbReference>
<evidence type="ECO:0000256" key="2">
    <source>
        <dbReference type="ARBA" id="ARBA00009695"/>
    </source>
</evidence>
<evidence type="ECO:0000259" key="7">
    <source>
        <dbReference type="Pfam" id="PF21982"/>
    </source>
</evidence>
<dbReference type="InterPro" id="IPR036388">
    <property type="entry name" value="WH-like_DNA-bd_sf"/>
</dbReference>
<evidence type="ECO:0000256" key="1">
    <source>
        <dbReference type="ARBA" id="ARBA00004496"/>
    </source>
</evidence>
<evidence type="ECO:0000256" key="4">
    <source>
        <dbReference type="ARBA" id="ARBA00022490"/>
    </source>
</evidence>
<dbReference type="AlphaFoldDB" id="A0A1D8IQR0"/>
<dbReference type="Pfam" id="PF02631">
    <property type="entry name" value="RecX_HTH2"/>
    <property type="match status" value="1"/>
</dbReference>
<proteinExistence type="inferred from homology"/>
<dbReference type="Pfam" id="PF21982">
    <property type="entry name" value="RecX_HTH1"/>
    <property type="match status" value="1"/>
</dbReference>
<comment type="subcellular location">
    <subcellularLocation>
        <location evidence="1 5">Cytoplasm</location>
    </subcellularLocation>
</comment>
<evidence type="ECO:0000256" key="3">
    <source>
        <dbReference type="ARBA" id="ARBA00018111"/>
    </source>
</evidence>
<dbReference type="KEGG" id="aprs:BI364_13375"/>
<evidence type="ECO:0000259" key="6">
    <source>
        <dbReference type="Pfam" id="PF02631"/>
    </source>
</evidence>
<dbReference type="EMBL" id="CP017415">
    <property type="protein sequence ID" value="AOU98821.1"/>
    <property type="molecule type" value="Genomic_DNA"/>
</dbReference>
<dbReference type="PANTHER" id="PTHR33602">
    <property type="entry name" value="REGULATORY PROTEIN RECX FAMILY PROTEIN"/>
    <property type="match status" value="1"/>
</dbReference>
<keyword evidence="9" id="KW-1185">Reference proteome</keyword>
<keyword evidence="4 5" id="KW-0963">Cytoplasm</keyword>
<comment type="similarity">
    <text evidence="2 5">Belongs to the RecX family.</text>
</comment>
<feature type="domain" description="RecX first three-helical" evidence="7">
    <location>
        <begin position="15"/>
        <end position="51"/>
    </location>
</feature>
<evidence type="ECO:0000313" key="9">
    <source>
        <dbReference type="Proteomes" id="UP000095401"/>
    </source>
</evidence>
<dbReference type="PANTHER" id="PTHR33602:SF1">
    <property type="entry name" value="REGULATORY PROTEIN RECX FAMILY PROTEIN"/>
    <property type="match status" value="1"/>
</dbReference>
<gene>
    <name evidence="5" type="primary">recX</name>
    <name evidence="8" type="ORF">BI364_13375</name>
</gene>
<dbReference type="InterPro" id="IPR053924">
    <property type="entry name" value="RecX_HTH_2nd"/>
</dbReference>
<evidence type="ECO:0000256" key="5">
    <source>
        <dbReference type="HAMAP-Rule" id="MF_01114"/>
    </source>
</evidence>
<reference evidence="9" key="1">
    <citation type="submission" date="2016-09" db="EMBL/GenBank/DDBJ databases">
        <title>Acidihalobacter prosperus F5.</title>
        <authorList>
            <person name="Khaleque H.N."/>
            <person name="Ramsay J.P."/>
            <person name="Kaksonen A.H."/>
            <person name="Boxall N.J."/>
            <person name="Watkin E.L.J."/>
        </authorList>
    </citation>
    <scope>NUCLEOTIDE SEQUENCE [LARGE SCALE GENOMIC DNA]</scope>
    <source>
        <strain evidence="9">F5</strain>
    </source>
</reference>